<dbReference type="PANTHER" id="PTHR43386">
    <property type="entry name" value="OLIGOPEPTIDE TRANSPORT SYSTEM PERMEASE PROTEIN APPC"/>
    <property type="match status" value="1"/>
</dbReference>
<dbReference type="EMBL" id="BAAANO010000029">
    <property type="protein sequence ID" value="GAA2013321.1"/>
    <property type="molecule type" value="Genomic_DNA"/>
</dbReference>
<feature type="compositionally biased region" description="Polar residues" evidence="8">
    <location>
        <begin position="1"/>
        <end position="18"/>
    </location>
</feature>
<evidence type="ECO:0000256" key="5">
    <source>
        <dbReference type="ARBA" id="ARBA00022989"/>
    </source>
</evidence>
<dbReference type="Proteomes" id="UP001500755">
    <property type="component" value="Unassembled WGS sequence"/>
</dbReference>
<keyword evidence="2 7" id="KW-0813">Transport</keyword>
<dbReference type="Pfam" id="PF00528">
    <property type="entry name" value="BPD_transp_1"/>
    <property type="match status" value="1"/>
</dbReference>
<evidence type="ECO:0000313" key="10">
    <source>
        <dbReference type="EMBL" id="GAA2013321.1"/>
    </source>
</evidence>
<evidence type="ECO:0000256" key="6">
    <source>
        <dbReference type="ARBA" id="ARBA00023136"/>
    </source>
</evidence>
<feature type="domain" description="ABC transmembrane type-1" evidence="9">
    <location>
        <begin position="111"/>
        <end position="301"/>
    </location>
</feature>
<dbReference type="InterPro" id="IPR035906">
    <property type="entry name" value="MetI-like_sf"/>
</dbReference>
<dbReference type="InterPro" id="IPR050366">
    <property type="entry name" value="BP-dependent_transpt_permease"/>
</dbReference>
<accession>A0ABP5F0M3</accession>
<dbReference type="CDD" id="cd06261">
    <property type="entry name" value="TM_PBP2"/>
    <property type="match status" value="1"/>
</dbReference>
<feature type="transmembrane region" description="Helical" evidence="7">
    <location>
        <begin position="278"/>
        <end position="301"/>
    </location>
</feature>
<evidence type="ECO:0000256" key="8">
    <source>
        <dbReference type="SAM" id="MobiDB-lite"/>
    </source>
</evidence>
<proteinExistence type="inferred from homology"/>
<feature type="transmembrane region" description="Helical" evidence="7">
    <location>
        <begin position="115"/>
        <end position="139"/>
    </location>
</feature>
<comment type="caution">
    <text evidence="10">The sequence shown here is derived from an EMBL/GenBank/DDBJ whole genome shotgun (WGS) entry which is preliminary data.</text>
</comment>
<feature type="transmembrane region" description="Helical" evidence="7">
    <location>
        <begin position="51"/>
        <end position="72"/>
    </location>
</feature>
<dbReference type="PROSITE" id="PS50928">
    <property type="entry name" value="ABC_TM1"/>
    <property type="match status" value="1"/>
</dbReference>
<name>A0ABP5F0M3_9MICO</name>
<dbReference type="Gene3D" id="1.10.3720.10">
    <property type="entry name" value="MetI-like"/>
    <property type="match status" value="1"/>
</dbReference>
<evidence type="ECO:0000256" key="1">
    <source>
        <dbReference type="ARBA" id="ARBA00004651"/>
    </source>
</evidence>
<keyword evidence="6 7" id="KW-0472">Membrane</keyword>
<protein>
    <submittedName>
        <fullName evidence="10">ABC transporter permease</fullName>
    </submittedName>
</protein>
<dbReference type="PANTHER" id="PTHR43386:SF1">
    <property type="entry name" value="D,D-DIPEPTIDE TRANSPORT SYSTEM PERMEASE PROTEIN DDPC-RELATED"/>
    <property type="match status" value="1"/>
</dbReference>
<reference evidence="11" key="1">
    <citation type="journal article" date="2019" name="Int. J. Syst. Evol. Microbiol.">
        <title>The Global Catalogue of Microorganisms (GCM) 10K type strain sequencing project: providing services to taxonomists for standard genome sequencing and annotation.</title>
        <authorList>
            <consortium name="The Broad Institute Genomics Platform"/>
            <consortium name="The Broad Institute Genome Sequencing Center for Infectious Disease"/>
            <person name="Wu L."/>
            <person name="Ma J."/>
        </authorList>
    </citation>
    <scope>NUCLEOTIDE SEQUENCE [LARGE SCALE GENOMIC DNA]</scope>
    <source>
        <strain evidence="11">JCM 14546</strain>
    </source>
</reference>
<feature type="region of interest" description="Disordered" evidence="8">
    <location>
        <begin position="1"/>
        <end position="30"/>
    </location>
</feature>
<evidence type="ECO:0000259" key="9">
    <source>
        <dbReference type="PROSITE" id="PS50928"/>
    </source>
</evidence>
<comment type="subcellular location">
    <subcellularLocation>
        <location evidence="1 7">Cell membrane</location>
        <topology evidence="1 7">Multi-pass membrane protein</topology>
    </subcellularLocation>
</comment>
<feature type="transmembrane region" description="Helical" evidence="7">
    <location>
        <begin position="146"/>
        <end position="168"/>
    </location>
</feature>
<keyword evidence="3" id="KW-1003">Cell membrane</keyword>
<dbReference type="InterPro" id="IPR000515">
    <property type="entry name" value="MetI-like"/>
</dbReference>
<evidence type="ECO:0000313" key="11">
    <source>
        <dbReference type="Proteomes" id="UP001500755"/>
    </source>
</evidence>
<sequence>MTSTNVLPTGAPVTNPTGTPGIAGSPGTPEAPRARFTLPLPAWMRAHHLQLWLGCGIVGVIALACLVGPWILRIDPNAQDLGAAFAAPSAAHPFGTDQLGRDFLARLLHGGRVDLFVAVVAVIVPFVVGSALGAMAGYFGGWIDTVVMRIADLVAAFPFYVLVIALVFSLGNGLFSIFVAISAVSWVSYARIVRGEVLVLREKEFIAACRTSGLSTWKILGRHVVPNSVGQSIIYAMSDIVLNIGLIVTLSFLGMGIVPPTPDWGQMMGDGQQYMAAGHYALIVVPGLCVVLVSLGLAFIGDGLSAVLKKKG</sequence>
<dbReference type="RefSeq" id="WP_344310385.1">
    <property type="nucleotide sequence ID" value="NZ_BAAANO010000029.1"/>
</dbReference>
<keyword evidence="5 7" id="KW-1133">Transmembrane helix</keyword>
<evidence type="ECO:0000256" key="7">
    <source>
        <dbReference type="RuleBase" id="RU363032"/>
    </source>
</evidence>
<evidence type="ECO:0000256" key="4">
    <source>
        <dbReference type="ARBA" id="ARBA00022692"/>
    </source>
</evidence>
<comment type="similarity">
    <text evidence="7">Belongs to the binding-protein-dependent transport system permease family.</text>
</comment>
<evidence type="ECO:0000256" key="3">
    <source>
        <dbReference type="ARBA" id="ARBA00022475"/>
    </source>
</evidence>
<feature type="transmembrane region" description="Helical" evidence="7">
    <location>
        <begin position="240"/>
        <end position="258"/>
    </location>
</feature>
<gene>
    <name evidence="10" type="ORF">GCM10009755_26230</name>
</gene>
<evidence type="ECO:0000256" key="2">
    <source>
        <dbReference type="ARBA" id="ARBA00022448"/>
    </source>
</evidence>
<keyword evidence="11" id="KW-1185">Reference proteome</keyword>
<organism evidence="10 11">
    <name type="scientific">Brevibacterium samyangense</name>
    <dbReference type="NCBI Taxonomy" id="366888"/>
    <lineage>
        <taxon>Bacteria</taxon>
        <taxon>Bacillati</taxon>
        <taxon>Actinomycetota</taxon>
        <taxon>Actinomycetes</taxon>
        <taxon>Micrococcales</taxon>
        <taxon>Brevibacteriaceae</taxon>
        <taxon>Brevibacterium</taxon>
    </lineage>
</organism>
<keyword evidence="4 7" id="KW-0812">Transmembrane</keyword>
<dbReference type="SUPFAM" id="SSF161098">
    <property type="entry name" value="MetI-like"/>
    <property type="match status" value="1"/>
</dbReference>